<dbReference type="VEuPathDB" id="FungiDB:H257_08130"/>
<sequence>MQEQKVIQFIDTVVLPRHNASREAFFDGKIGMWHFVQHRPAERNSRNRSADTMVTTLVNVDGRVCTNYILNKVVPAIKAKFQSDIKKYKMVSLSVDDVIKATLAAFEMLRFEKLQDVFLSFQAVMPLLLEHNEDNHFCLPHIKMDAMRSAGTLIENVTCPVSRLH</sequence>
<comment type="caution">
    <text evidence="1">The sequence shown here is derived from an EMBL/GenBank/DDBJ whole genome shotgun (WGS) entry which is preliminary data.</text>
</comment>
<gene>
    <name evidence="1" type="ORF">DYB34_011896</name>
</gene>
<evidence type="ECO:0000313" key="2">
    <source>
        <dbReference type="Proteomes" id="UP000283543"/>
    </source>
</evidence>
<reference evidence="1 2" key="1">
    <citation type="submission" date="2018-08" db="EMBL/GenBank/DDBJ databases">
        <title>Aphanomyces genome sequencing and annotation.</title>
        <authorList>
            <person name="Minardi D."/>
            <person name="Oidtmann B."/>
            <person name="Van Der Giezen M."/>
            <person name="Studholme D.J."/>
        </authorList>
    </citation>
    <scope>NUCLEOTIDE SEQUENCE [LARGE SCALE GENOMIC DNA]</scope>
    <source>
        <strain evidence="1 2">Si</strain>
    </source>
</reference>
<accession>A0A3R6VR93</accession>
<evidence type="ECO:0000313" key="1">
    <source>
        <dbReference type="EMBL" id="RHY48942.1"/>
    </source>
</evidence>
<dbReference type="AlphaFoldDB" id="A0A3R6VR93"/>
<dbReference type="Proteomes" id="UP000283543">
    <property type="component" value="Unassembled WGS sequence"/>
</dbReference>
<proteinExistence type="predicted"/>
<protein>
    <submittedName>
        <fullName evidence="1">Uncharacterized protein</fullName>
    </submittedName>
</protein>
<name>A0A3R6VR93_APHAT</name>
<organism evidence="1 2">
    <name type="scientific">Aphanomyces astaci</name>
    <name type="common">Crayfish plague agent</name>
    <dbReference type="NCBI Taxonomy" id="112090"/>
    <lineage>
        <taxon>Eukaryota</taxon>
        <taxon>Sar</taxon>
        <taxon>Stramenopiles</taxon>
        <taxon>Oomycota</taxon>
        <taxon>Saprolegniomycetes</taxon>
        <taxon>Saprolegniales</taxon>
        <taxon>Verrucalvaceae</taxon>
        <taxon>Aphanomyces</taxon>
    </lineage>
</organism>
<dbReference type="PANTHER" id="PTHR47169">
    <property type="entry name" value="OS01G0541250 PROTEIN"/>
    <property type="match status" value="1"/>
</dbReference>
<dbReference type="EMBL" id="QUTB01006693">
    <property type="protein sequence ID" value="RHY48942.1"/>
    <property type="molecule type" value="Genomic_DNA"/>
</dbReference>